<sequence length="883" mass="99736">MEGYEYEVFCVFCGAPFSGGHISSKPRTERFQRAREFSSAKFWMKHFRRAGQPIPDSLIKTIERLEAYGDEEAIEGTEEWNEDHSYDPEILSEEQAAWARSVRCSGLNPYAKSTTKCFVSAQGRMDHFGNLEFDSLYQDDPNIPDEIVLKAFGLHSEMPGVYPFHSECLEIFKGVLAHKAGVKWTKSWVNDDWELSAPEIDKETLYTVLDSLADITPFTFLDLDYGMLMHCRNLRWHAEPGEEVLLANPVYLEENVCNEMLDAWKNTVGTTWALSRVGTAVGDDPFTQLSFELLDNMFSRLDLSSLLKLLQASPYLYRSFGNSQTFWRRVMDHNMPWFFEMELFQDGVLQSYGVEGSPAPEDCENDCTLDHTAPRSAHGKSLRRLCLWVNYMTTAVHGMKWPMMGVANRRRIWKACEPIVEQYLSRAAYPGHELTNAKTIDLDPQILESATCFRIPLVSIPKPKEYHAETVFWVRDWNDIHSAFTLKIFWNSRKNLVGLGARVNRKHTPNLRLFGASDSQDGYTVDTVQVQNGDWIQGFILHYPQIYSPPEDNEIGEKDETDVVGITVLLQSGAKESFGDVDAHRVKRLLMAAEGMVIVGLTGHVGVRETPTGMMDMISRIGLLQCPLNGGSIEDKGRPDENFEMEKDSGEISTRPLLKTLPLTDDCSSIFTVEDIESVGSKADIPSLQITRTASATGVSLWDLPNLRVHQNHGLNDVFPTELKSYQPLIWAKNKTEARALRRLTCYIKEPRPKYGDLVYGLRAEYTPSSKIKRRKIQSQKRGVGSRWKAEGCLHMPINGAKGEVISTISVATRGGPNHFSALKLVTNLGRQVSWGNSQYPHREHTSFTAPDGEMIIGILVSFGRPWSDSHMSTVIVLSMPVS</sequence>
<evidence type="ECO:0000313" key="1">
    <source>
        <dbReference type="EMBL" id="KAJ5734404.1"/>
    </source>
</evidence>
<proteinExistence type="predicted"/>
<keyword evidence="2" id="KW-1185">Reference proteome</keyword>
<gene>
    <name evidence="1" type="ORF">N7493_003190</name>
</gene>
<evidence type="ECO:0000313" key="2">
    <source>
        <dbReference type="Proteomes" id="UP001215712"/>
    </source>
</evidence>
<dbReference type="Proteomes" id="UP001215712">
    <property type="component" value="Unassembled WGS sequence"/>
</dbReference>
<comment type="caution">
    <text evidence="1">The sequence shown here is derived from an EMBL/GenBank/DDBJ whole genome shotgun (WGS) entry which is preliminary data.</text>
</comment>
<protein>
    <recommendedName>
        <fullName evidence="3">F-box domain-containing protein</fullName>
    </recommendedName>
</protein>
<evidence type="ECO:0008006" key="3">
    <source>
        <dbReference type="Google" id="ProtNLM"/>
    </source>
</evidence>
<dbReference type="SUPFAM" id="SSF81383">
    <property type="entry name" value="F-box domain"/>
    <property type="match status" value="1"/>
</dbReference>
<organism evidence="1 2">
    <name type="scientific">Penicillium malachiteum</name>
    <dbReference type="NCBI Taxonomy" id="1324776"/>
    <lineage>
        <taxon>Eukaryota</taxon>
        <taxon>Fungi</taxon>
        <taxon>Dikarya</taxon>
        <taxon>Ascomycota</taxon>
        <taxon>Pezizomycotina</taxon>
        <taxon>Eurotiomycetes</taxon>
        <taxon>Eurotiomycetidae</taxon>
        <taxon>Eurotiales</taxon>
        <taxon>Aspergillaceae</taxon>
        <taxon>Penicillium</taxon>
    </lineage>
</organism>
<name>A0AAD6HTC8_9EURO</name>
<reference evidence="1" key="2">
    <citation type="submission" date="2023-01" db="EMBL/GenBank/DDBJ databases">
        <authorList>
            <person name="Petersen C."/>
        </authorList>
    </citation>
    <scope>NUCLEOTIDE SEQUENCE</scope>
    <source>
        <strain evidence="1">IBT 17514</strain>
    </source>
</reference>
<reference evidence="1" key="1">
    <citation type="journal article" date="2023" name="IMA Fungus">
        <title>Comparative genomic study of the Penicillium genus elucidates a diverse pangenome and 15 lateral gene transfer events.</title>
        <authorList>
            <person name="Petersen C."/>
            <person name="Sorensen T."/>
            <person name="Nielsen M.R."/>
            <person name="Sondergaard T.E."/>
            <person name="Sorensen J.L."/>
            <person name="Fitzpatrick D.A."/>
            <person name="Frisvad J.C."/>
            <person name="Nielsen K.L."/>
        </authorList>
    </citation>
    <scope>NUCLEOTIDE SEQUENCE</scope>
    <source>
        <strain evidence="1">IBT 17514</strain>
    </source>
</reference>
<dbReference type="EMBL" id="JAQJAN010000003">
    <property type="protein sequence ID" value="KAJ5734404.1"/>
    <property type="molecule type" value="Genomic_DNA"/>
</dbReference>
<dbReference type="InterPro" id="IPR036047">
    <property type="entry name" value="F-box-like_dom_sf"/>
</dbReference>
<accession>A0AAD6HTC8</accession>
<dbReference type="AlphaFoldDB" id="A0AAD6HTC8"/>